<keyword evidence="2" id="KW-1277">Toxin-antitoxin system</keyword>
<dbReference type="PANTHER" id="PTHR35601:SF1">
    <property type="entry name" value="TOXIN RELE"/>
    <property type="match status" value="1"/>
</dbReference>
<dbReference type="EMBL" id="CZPZ01000008">
    <property type="protein sequence ID" value="CUS34305.1"/>
    <property type="molecule type" value="Genomic_DNA"/>
</dbReference>
<comment type="similarity">
    <text evidence="1">Belongs to the RelE toxin family.</text>
</comment>
<organism evidence="3 4">
    <name type="scientific">Candidatus Nitrospira nitrificans</name>
    <dbReference type="NCBI Taxonomy" id="1742973"/>
    <lineage>
        <taxon>Bacteria</taxon>
        <taxon>Pseudomonadati</taxon>
        <taxon>Nitrospirota</taxon>
        <taxon>Nitrospiria</taxon>
        <taxon>Nitrospirales</taxon>
        <taxon>Nitrospiraceae</taxon>
        <taxon>Nitrospira</taxon>
    </lineage>
</organism>
<evidence type="ECO:0000313" key="3">
    <source>
        <dbReference type="EMBL" id="CUS34305.1"/>
    </source>
</evidence>
<name>A0A0S4L9C4_9BACT</name>
<dbReference type="OrthoDB" id="9805098at2"/>
<evidence type="ECO:0000256" key="1">
    <source>
        <dbReference type="ARBA" id="ARBA00006226"/>
    </source>
</evidence>
<proteinExistence type="inferred from homology"/>
<accession>A0A0S4L9C4</accession>
<sequence length="87" mass="10214">MYRVRLLDAASKGLAKVDKPVARRIVDRMEWLAENLTDTNLEALTGEFEGLFKLRVGDYRVVYELIHEEKLIMIHAISHRRDIYRKG</sequence>
<dbReference type="Proteomes" id="UP000198736">
    <property type="component" value="Unassembled WGS sequence"/>
</dbReference>
<reference evidence="4" key="1">
    <citation type="submission" date="2015-10" db="EMBL/GenBank/DDBJ databases">
        <authorList>
            <person name="Luecker S."/>
            <person name="Luecker S."/>
        </authorList>
    </citation>
    <scope>NUCLEOTIDE SEQUENCE [LARGE SCALE GENOMIC DNA]</scope>
</reference>
<dbReference type="STRING" id="1742973.COMA2_160081"/>
<dbReference type="RefSeq" id="WP_090895656.1">
    <property type="nucleotide sequence ID" value="NZ_CZPZ01000008.1"/>
</dbReference>
<dbReference type="PANTHER" id="PTHR35601">
    <property type="entry name" value="TOXIN RELE"/>
    <property type="match status" value="1"/>
</dbReference>
<dbReference type="SUPFAM" id="SSF143011">
    <property type="entry name" value="RelE-like"/>
    <property type="match status" value="1"/>
</dbReference>
<evidence type="ECO:0000256" key="2">
    <source>
        <dbReference type="ARBA" id="ARBA00022649"/>
    </source>
</evidence>
<dbReference type="AlphaFoldDB" id="A0A0S4L9C4"/>
<keyword evidence="4" id="KW-1185">Reference proteome</keyword>
<dbReference type="InterPro" id="IPR007712">
    <property type="entry name" value="RelE/ParE_toxin"/>
</dbReference>
<protein>
    <submittedName>
        <fullName evidence="3">Addiction module toxin, RelE/StbE family</fullName>
    </submittedName>
</protein>
<dbReference type="Pfam" id="PF05016">
    <property type="entry name" value="ParE_toxin"/>
    <property type="match status" value="1"/>
</dbReference>
<evidence type="ECO:0000313" key="4">
    <source>
        <dbReference type="Proteomes" id="UP000198736"/>
    </source>
</evidence>
<gene>
    <name evidence="3" type="ORF">COMA2_160081</name>
</gene>
<dbReference type="InterPro" id="IPR035093">
    <property type="entry name" value="RelE/ParE_toxin_dom_sf"/>
</dbReference>
<dbReference type="Gene3D" id="3.30.2310.20">
    <property type="entry name" value="RelE-like"/>
    <property type="match status" value="1"/>
</dbReference>